<protein>
    <submittedName>
        <fullName evidence="1">Uncharacterized protein</fullName>
    </submittedName>
</protein>
<keyword evidence="2" id="KW-1185">Reference proteome</keyword>
<dbReference type="Proteomes" id="UP000193804">
    <property type="component" value="Unassembled WGS sequence"/>
</dbReference>
<reference evidence="2" key="1">
    <citation type="submission" date="2017-04" db="EMBL/GenBank/DDBJ databases">
        <authorList>
            <person name="Varghese N."/>
            <person name="Submissions S."/>
        </authorList>
    </citation>
    <scope>NUCLEOTIDE SEQUENCE [LARGE SCALE GENOMIC DNA]</scope>
    <source>
        <strain evidence="2">DSM 4125</strain>
    </source>
</reference>
<dbReference type="STRING" id="1028.SAMN05661096_03372"/>
<evidence type="ECO:0000313" key="2">
    <source>
        <dbReference type="Proteomes" id="UP000193804"/>
    </source>
</evidence>
<accession>A0A1X7L0W7</accession>
<proteinExistence type="predicted"/>
<dbReference type="AlphaFoldDB" id="A0A1X7L0W7"/>
<organism evidence="1 2">
    <name type="scientific">Marivirga sericea</name>
    <dbReference type="NCBI Taxonomy" id="1028"/>
    <lineage>
        <taxon>Bacteria</taxon>
        <taxon>Pseudomonadati</taxon>
        <taxon>Bacteroidota</taxon>
        <taxon>Cytophagia</taxon>
        <taxon>Cytophagales</taxon>
        <taxon>Marivirgaceae</taxon>
        <taxon>Marivirga</taxon>
    </lineage>
</organism>
<name>A0A1X7L0W7_9BACT</name>
<dbReference type="RefSeq" id="WP_085518504.1">
    <property type="nucleotide sequence ID" value="NZ_FXAW01000007.1"/>
</dbReference>
<gene>
    <name evidence="1" type="ORF">SAMN05661096_03372</name>
</gene>
<sequence length="495" mass="57089">MIKNVILIVIISISTNLKAQKLLNSKELNDNIAFYGYSPQIININATEFLMVQRKKEQIDLVKYDHELNEKGTIQIKDHNIKTQFTHIEGKNQIISFEFLTDGKRRNKNYSIVSSLYDIKELKVLNKVILLEEDEKFHDVITSKNGHFFALVHIPEEKYDNPVEFTIYNSSSASKLGTIQYQLPKRADIDGINLSNSGKLIFATLNVESQLFFNLYDNTGELLKTIEKESKVEGKEYFDDIIFQDNGDYATIGISYAYDNYELSRLQTFEINFTKENIEAIHHVVLDKDFVKDNLYQNVYESYDDKWGDTAPIGEEGKNPKKLKGYQFTKMYRTGSGNIIYQLEEKQYKEITRTSGPSTRLYTVEDLLLIGFDNDGKFKFSTVIDKKASIHYNYSNPFTPAYSGLETTSHINNNKLNLISKEPTGFASFCMIHREVDLSNGKITKMAPLFEDCDQNFINNNYTRWISPSKLVTVKMKGTGFVLNNNEFNLQIVEF</sequence>
<dbReference type="EMBL" id="FXAW01000007">
    <property type="protein sequence ID" value="SMG47330.1"/>
    <property type="molecule type" value="Genomic_DNA"/>
</dbReference>
<evidence type="ECO:0000313" key="1">
    <source>
        <dbReference type="EMBL" id="SMG47330.1"/>
    </source>
</evidence>